<feature type="transmembrane region" description="Helical" evidence="10">
    <location>
        <begin position="140"/>
        <end position="160"/>
    </location>
</feature>
<dbReference type="InterPro" id="IPR017452">
    <property type="entry name" value="GPCR_Rhodpsn_7TM"/>
</dbReference>
<dbReference type="Gene3D" id="1.20.1070.10">
    <property type="entry name" value="Rhodopsin 7-helix transmembrane proteins"/>
    <property type="match status" value="1"/>
</dbReference>
<dbReference type="EMBL" id="CAEY01001012">
    <property type="status" value="NOT_ANNOTATED_CDS"/>
    <property type="molecule type" value="Genomic_DNA"/>
</dbReference>
<evidence type="ECO:0000256" key="2">
    <source>
        <dbReference type="ARBA" id="ARBA00022475"/>
    </source>
</evidence>
<dbReference type="Proteomes" id="UP000015104">
    <property type="component" value="Unassembled WGS sequence"/>
</dbReference>
<keyword evidence="2" id="KW-1003">Cell membrane</keyword>
<comment type="subcellular location">
    <subcellularLocation>
        <location evidence="1 10">Cell membrane</location>
        <topology evidence="1 10">Multi-pass membrane protein</topology>
    </subcellularLocation>
</comment>
<dbReference type="InterPro" id="IPR052665">
    <property type="entry name" value="Neuropeptide-GPCR"/>
</dbReference>
<feature type="transmembrane region" description="Helical" evidence="10">
    <location>
        <begin position="180"/>
        <end position="207"/>
    </location>
</feature>
<dbReference type="PROSITE" id="PS50262">
    <property type="entry name" value="G_PROTEIN_RECEP_F1_2"/>
    <property type="match status" value="1"/>
</dbReference>
<dbReference type="PROSITE" id="PS00237">
    <property type="entry name" value="G_PROTEIN_RECEP_F1_1"/>
    <property type="match status" value="1"/>
</dbReference>
<evidence type="ECO:0000313" key="12">
    <source>
        <dbReference type="EnsemblMetazoa" id="tetur35g00370.1"/>
    </source>
</evidence>
<evidence type="ECO:0000256" key="8">
    <source>
        <dbReference type="ARBA" id="ARBA00023180"/>
    </source>
</evidence>
<dbReference type="PRINTS" id="PR00896">
    <property type="entry name" value="VASOPRESSINR"/>
</dbReference>
<dbReference type="EnsemblMetazoa" id="tetur35g00370.1">
    <property type="protein sequence ID" value="tetur35g00370.1"/>
    <property type="gene ID" value="tetur35g00370"/>
</dbReference>
<reference evidence="13" key="1">
    <citation type="submission" date="2011-08" db="EMBL/GenBank/DDBJ databases">
        <authorList>
            <person name="Rombauts S."/>
        </authorList>
    </citation>
    <scope>NUCLEOTIDE SEQUENCE</scope>
    <source>
        <strain evidence="13">London</strain>
    </source>
</reference>
<name>T1L363_TETUR</name>
<dbReference type="SUPFAM" id="SSF81321">
    <property type="entry name" value="Family A G protein-coupled receptor-like"/>
    <property type="match status" value="1"/>
</dbReference>
<dbReference type="GO" id="GO:0005886">
    <property type="term" value="C:plasma membrane"/>
    <property type="evidence" value="ECO:0007669"/>
    <property type="project" value="UniProtKB-SubCell"/>
</dbReference>
<evidence type="ECO:0000256" key="4">
    <source>
        <dbReference type="ARBA" id="ARBA00022989"/>
    </source>
</evidence>
<dbReference type="AlphaFoldDB" id="T1L363"/>
<evidence type="ECO:0000256" key="3">
    <source>
        <dbReference type="ARBA" id="ARBA00022692"/>
    </source>
</evidence>
<dbReference type="InterPro" id="IPR000276">
    <property type="entry name" value="GPCR_Rhodpsn"/>
</dbReference>
<keyword evidence="5 10" id="KW-0297">G-protein coupled receptor</keyword>
<keyword evidence="6 10" id="KW-0472">Membrane</keyword>
<keyword evidence="4 10" id="KW-1133">Transmembrane helix</keyword>
<keyword evidence="3 10" id="KW-0812">Transmembrane</keyword>
<evidence type="ECO:0000256" key="10">
    <source>
        <dbReference type="RuleBase" id="RU046427"/>
    </source>
</evidence>
<keyword evidence="8 10" id="KW-0325">Glycoprotein</keyword>
<dbReference type="PANTHER" id="PTHR24224">
    <property type="entry name" value="CARDIOACCELERATORY PEPTIDE RECEPTOR-RELATED"/>
    <property type="match status" value="1"/>
</dbReference>
<feature type="transmembrane region" description="Helical" evidence="10">
    <location>
        <begin position="58"/>
        <end position="78"/>
    </location>
</feature>
<feature type="transmembrane region" description="Helical" evidence="10">
    <location>
        <begin position="340"/>
        <end position="360"/>
    </location>
</feature>
<sequence>MINRFKCHEINLNLELLFSLNIQTEQLTFLWIIFVMIVFGNCSVLGTLLLSKGRKSRMNFFIMHLAIADLLVGLINVLTDIVWRFTVGFYTGDTACKAIKFAQVVVTYGSTYVLVALSIDRYDAITHPLNFTIRARRAKFLIAFAWTLSGIFSIPTLFLYKIHNIEDKPQCWIHLEPEEWQIYMTLVATSLFFIPTVIISACYSIIVHTIWTKSRLMGSSPRKKVKHLNGCSLVSENNCCSNHLTSNGKNNINNNLKSNNPNYTGNIKNEARFSGFESADLDFKRMSSRGVIPRAKIKTIKMTLVIIFVFILCWSPYFVWDLLQVYQQIPRTQTTVAISTFIQSLAPLNSAANPLIYCLFSTHVCRNFRKHSAVLWLTNVICFCLPRLYPIRGSTLRSDNNTLTSTYTRSSGRNSLSPHNRYQMATRNKFTYQQQQQSFQPSSLYPHKTFDTYGDTIQQTTLILDNNDANSDTDCKLNSNKLTLNNSKLDLSTSDSEVSTRLR</sequence>
<evidence type="ECO:0000313" key="13">
    <source>
        <dbReference type="Proteomes" id="UP000015104"/>
    </source>
</evidence>
<keyword evidence="9 10" id="KW-0807">Transducer</keyword>
<dbReference type="PANTHER" id="PTHR24224:SF6">
    <property type="entry name" value="CARDIOACCELERATORY PEPTIDE RECEPTOR-RELATED"/>
    <property type="match status" value="1"/>
</dbReference>
<evidence type="ECO:0000259" key="11">
    <source>
        <dbReference type="PROSITE" id="PS50262"/>
    </source>
</evidence>
<feature type="transmembrane region" description="Helical" evidence="10">
    <location>
        <begin position="29"/>
        <end position="51"/>
    </location>
</feature>
<evidence type="ECO:0000256" key="9">
    <source>
        <dbReference type="ARBA" id="ARBA00023224"/>
    </source>
</evidence>
<feature type="transmembrane region" description="Helical" evidence="10">
    <location>
        <begin position="302"/>
        <end position="320"/>
    </location>
</feature>
<dbReference type="HOGENOM" id="CLU_009579_15_0_1"/>
<accession>T1L363</accession>
<evidence type="ECO:0000256" key="1">
    <source>
        <dbReference type="ARBA" id="ARBA00004651"/>
    </source>
</evidence>
<dbReference type="InterPro" id="IPR001817">
    <property type="entry name" value="Vasoprsn_rcpt"/>
</dbReference>
<protein>
    <recommendedName>
        <fullName evidence="11">G-protein coupled receptors family 1 profile domain-containing protein</fullName>
    </recommendedName>
</protein>
<evidence type="ECO:0000256" key="7">
    <source>
        <dbReference type="ARBA" id="ARBA00023170"/>
    </source>
</evidence>
<organism evidence="12 13">
    <name type="scientific">Tetranychus urticae</name>
    <name type="common">Two-spotted spider mite</name>
    <dbReference type="NCBI Taxonomy" id="32264"/>
    <lineage>
        <taxon>Eukaryota</taxon>
        <taxon>Metazoa</taxon>
        <taxon>Ecdysozoa</taxon>
        <taxon>Arthropoda</taxon>
        <taxon>Chelicerata</taxon>
        <taxon>Arachnida</taxon>
        <taxon>Acari</taxon>
        <taxon>Acariformes</taxon>
        <taxon>Trombidiformes</taxon>
        <taxon>Prostigmata</taxon>
        <taxon>Eleutherengona</taxon>
        <taxon>Raphignathae</taxon>
        <taxon>Tetranychoidea</taxon>
        <taxon>Tetranychidae</taxon>
        <taxon>Tetranychus</taxon>
    </lineage>
</organism>
<evidence type="ECO:0000256" key="5">
    <source>
        <dbReference type="ARBA" id="ARBA00023040"/>
    </source>
</evidence>
<dbReference type="STRING" id="32264.T1L363"/>
<reference evidence="12" key="2">
    <citation type="submission" date="2015-06" db="UniProtKB">
        <authorList>
            <consortium name="EnsemblMetazoa"/>
        </authorList>
    </citation>
    <scope>IDENTIFICATION</scope>
</reference>
<keyword evidence="7 10" id="KW-0675">Receptor</keyword>
<dbReference type="Pfam" id="PF00001">
    <property type="entry name" value="7tm_1"/>
    <property type="match status" value="1"/>
</dbReference>
<dbReference type="GO" id="GO:0008188">
    <property type="term" value="F:neuropeptide receptor activity"/>
    <property type="evidence" value="ECO:0007669"/>
    <property type="project" value="TreeGrafter"/>
</dbReference>
<keyword evidence="13" id="KW-1185">Reference proteome</keyword>
<proteinExistence type="inferred from homology"/>
<evidence type="ECO:0000256" key="6">
    <source>
        <dbReference type="ARBA" id="ARBA00023136"/>
    </source>
</evidence>
<dbReference type="GO" id="GO:0005000">
    <property type="term" value="F:vasopressin receptor activity"/>
    <property type="evidence" value="ECO:0007669"/>
    <property type="project" value="InterPro"/>
</dbReference>
<dbReference type="PRINTS" id="PR00237">
    <property type="entry name" value="GPCRRHODOPSN"/>
</dbReference>
<feature type="transmembrane region" description="Helical" evidence="10">
    <location>
        <begin position="98"/>
        <end position="119"/>
    </location>
</feature>
<comment type="similarity">
    <text evidence="10">Belongs to the G-protein coupled receptor 1 family. Vasopressin/oxytocin receptor subfamily.</text>
</comment>
<feature type="domain" description="G-protein coupled receptors family 1 profile" evidence="11">
    <location>
        <begin position="40"/>
        <end position="357"/>
    </location>
</feature>